<organism evidence="7 8">
    <name type="scientific">Cimex lectularius</name>
    <name type="common">Bed bug</name>
    <name type="synonym">Acanthia lectularia</name>
    <dbReference type="NCBI Taxonomy" id="79782"/>
    <lineage>
        <taxon>Eukaryota</taxon>
        <taxon>Metazoa</taxon>
        <taxon>Ecdysozoa</taxon>
        <taxon>Arthropoda</taxon>
        <taxon>Hexapoda</taxon>
        <taxon>Insecta</taxon>
        <taxon>Pterygota</taxon>
        <taxon>Neoptera</taxon>
        <taxon>Paraneoptera</taxon>
        <taxon>Hemiptera</taxon>
        <taxon>Heteroptera</taxon>
        <taxon>Panheteroptera</taxon>
        <taxon>Cimicomorpha</taxon>
        <taxon>Cimicidae</taxon>
        <taxon>Cimex</taxon>
    </lineage>
</organism>
<dbReference type="InterPro" id="IPR029058">
    <property type="entry name" value="AB_hydrolase_fold"/>
</dbReference>
<dbReference type="InterPro" id="IPR013818">
    <property type="entry name" value="Lipase"/>
</dbReference>
<protein>
    <recommendedName>
        <fullName evidence="6">Lipase domain-containing protein</fullName>
    </recommendedName>
</protein>
<dbReference type="SUPFAM" id="SSF53474">
    <property type="entry name" value="alpha/beta-Hydrolases"/>
    <property type="match status" value="1"/>
</dbReference>
<keyword evidence="8" id="KW-1185">Reference proteome</keyword>
<dbReference type="InterPro" id="IPR000734">
    <property type="entry name" value="TAG_lipase"/>
</dbReference>
<dbReference type="Gene3D" id="3.40.50.1820">
    <property type="entry name" value="alpha/beta hydrolase"/>
    <property type="match status" value="1"/>
</dbReference>
<evidence type="ECO:0000256" key="4">
    <source>
        <dbReference type="RuleBase" id="RU004262"/>
    </source>
</evidence>
<evidence type="ECO:0000256" key="5">
    <source>
        <dbReference type="SAM" id="SignalP"/>
    </source>
</evidence>
<dbReference type="InterPro" id="IPR033906">
    <property type="entry name" value="Lipase_N"/>
</dbReference>
<dbReference type="PRINTS" id="PR00821">
    <property type="entry name" value="TAGLIPASE"/>
</dbReference>
<dbReference type="OMA" id="EYLHDSH"/>
<keyword evidence="3" id="KW-0964">Secreted</keyword>
<proteinExistence type="inferred from homology"/>
<dbReference type="EnsemblMetazoa" id="XM_014392076.2">
    <property type="protein sequence ID" value="XP_014247562.1"/>
    <property type="gene ID" value="LOC106665578"/>
</dbReference>
<dbReference type="PANTHER" id="PTHR11610">
    <property type="entry name" value="LIPASE"/>
    <property type="match status" value="1"/>
</dbReference>
<evidence type="ECO:0000256" key="3">
    <source>
        <dbReference type="ARBA" id="ARBA00022525"/>
    </source>
</evidence>
<reference evidence="7" key="1">
    <citation type="submission" date="2022-01" db="UniProtKB">
        <authorList>
            <consortium name="EnsemblMetazoa"/>
        </authorList>
    </citation>
    <scope>IDENTIFICATION</scope>
</reference>
<dbReference type="CDD" id="cd00707">
    <property type="entry name" value="Pancreat_lipase_like"/>
    <property type="match status" value="1"/>
</dbReference>
<dbReference type="KEGG" id="clec:106665578"/>
<dbReference type="PANTHER" id="PTHR11610:SF173">
    <property type="entry name" value="LIPASE DOMAIN-CONTAINING PROTEIN-RELATED"/>
    <property type="match status" value="1"/>
</dbReference>
<gene>
    <name evidence="7" type="primary">106665578</name>
</gene>
<accession>A0A8I6RM88</accession>
<dbReference type="GO" id="GO:0016042">
    <property type="term" value="P:lipid catabolic process"/>
    <property type="evidence" value="ECO:0007669"/>
    <property type="project" value="TreeGrafter"/>
</dbReference>
<sequence length="346" mass="38217">MQYLIIAGILIASLASVLGEQVTWSKIAPYFTNDNKDFVLFNNSYGEPVFVSLRVVEQSKPINLSLEGLIKYYLYTSKNSQKFQELWKNDKPSLTTSNFDASKKTIFVIHGYMNNIYSDSIQSIKNNVLKQEDINVIGVDWSLISDHLFYHIIAAEVPGVGAHVSEFVSFLMSNGLKYKDIHMIGHSLGAHVASFAAKNLKTGKFARLTGLDAALPGFEKTTHDQRLNPDDAEFVDCVHTCGGVLGFLEPLCQVDFYANGGTNVQPGCPWADFGSCSHGRAHEYFAESILKDHKFPSLSCPSLPGTTHVNCTADGALMGYPATNRYLGIHYTQTNSSYPYALVKMA</sequence>
<dbReference type="GO" id="GO:0016298">
    <property type="term" value="F:lipase activity"/>
    <property type="evidence" value="ECO:0007669"/>
    <property type="project" value="InterPro"/>
</dbReference>
<keyword evidence="5" id="KW-0732">Signal</keyword>
<evidence type="ECO:0000259" key="6">
    <source>
        <dbReference type="Pfam" id="PF00151"/>
    </source>
</evidence>
<dbReference type="Pfam" id="PF00151">
    <property type="entry name" value="Lipase"/>
    <property type="match status" value="1"/>
</dbReference>
<evidence type="ECO:0000313" key="8">
    <source>
        <dbReference type="Proteomes" id="UP000494040"/>
    </source>
</evidence>
<feature type="signal peptide" evidence="5">
    <location>
        <begin position="1"/>
        <end position="19"/>
    </location>
</feature>
<name>A0A8I6RM88_CIMLE</name>
<comment type="subcellular location">
    <subcellularLocation>
        <location evidence="1">Secreted</location>
    </subcellularLocation>
</comment>
<dbReference type="OrthoDB" id="199913at2759"/>
<feature type="chain" id="PRO_5035227358" description="Lipase domain-containing protein" evidence="5">
    <location>
        <begin position="20"/>
        <end position="346"/>
    </location>
</feature>
<evidence type="ECO:0000313" key="7">
    <source>
        <dbReference type="EnsemblMetazoa" id="XP_014247562.1"/>
    </source>
</evidence>
<dbReference type="Proteomes" id="UP000494040">
    <property type="component" value="Unassembled WGS sequence"/>
</dbReference>
<feature type="domain" description="Lipase" evidence="6">
    <location>
        <begin position="70"/>
        <end position="311"/>
    </location>
</feature>
<dbReference type="AlphaFoldDB" id="A0A8I6RM88"/>
<dbReference type="GO" id="GO:0005615">
    <property type="term" value="C:extracellular space"/>
    <property type="evidence" value="ECO:0007669"/>
    <property type="project" value="TreeGrafter"/>
</dbReference>
<evidence type="ECO:0000256" key="2">
    <source>
        <dbReference type="ARBA" id="ARBA00010701"/>
    </source>
</evidence>
<comment type="similarity">
    <text evidence="2 4">Belongs to the AB hydrolase superfamily. Lipase family.</text>
</comment>
<evidence type="ECO:0000256" key="1">
    <source>
        <dbReference type="ARBA" id="ARBA00004613"/>
    </source>
</evidence>